<sequence length="105" mass="11639">MPPVGPLVAALSLPLVQSGSRPCCRPEPSRMDPHNPPPPRARRRHQYTRHPKGRQPTPHSPTITDAGQGMRSEEEGEGGYLQTHHSITWFHGPGPAPRWMSARSE</sequence>
<evidence type="ECO:0000256" key="1">
    <source>
        <dbReference type="SAM" id="MobiDB-lite"/>
    </source>
</evidence>
<evidence type="ECO:0000313" key="2">
    <source>
        <dbReference type="EMBL" id="JAR91572.1"/>
    </source>
</evidence>
<reference evidence="2" key="1">
    <citation type="journal article" date="2018" name="PLoS Negl. Trop. Dis.">
        <title>Sialome diversity of ticks revealed by RNAseq of single tick salivary glands.</title>
        <authorList>
            <person name="Perner J."/>
            <person name="Kropackova S."/>
            <person name="Kopacek P."/>
            <person name="Ribeiro J.M."/>
        </authorList>
    </citation>
    <scope>NUCLEOTIDE SEQUENCE</scope>
    <source>
        <strain evidence="2">Siblings of single egg batch collected in Ceske Budejovice</strain>
        <tissue evidence="2">Salivary glands</tissue>
    </source>
</reference>
<proteinExistence type="predicted"/>
<protein>
    <submittedName>
        <fullName evidence="2">Putative secreted protein</fullName>
    </submittedName>
</protein>
<feature type="compositionally biased region" description="Basic residues" evidence="1">
    <location>
        <begin position="40"/>
        <end position="53"/>
    </location>
</feature>
<feature type="region of interest" description="Disordered" evidence="1">
    <location>
        <begin position="17"/>
        <end position="105"/>
    </location>
</feature>
<name>A0A147BM70_IXORI</name>
<dbReference type="AlphaFoldDB" id="A0A147BM70"/>
<dbReference type="EMBL" id="GEGO01003832">
    <property type="protein sequence ID" value="JAR91572.1"/>
    <property type="molecule type" value="Transcribed_RNA"/>
</dbReference>
<accession>A0A147BM70</accession>
<organism evidence="2">
    <name type="scientific">Ixodes ricinus</name>
    <name type="common">Common tick</name>
    <name type="synonym">Acarus ricinus</name>
    <dbReference type="NCBI Taxonomy" id="34613"/>
    <lineage>
        <taxon>Eukaryota</taxon>
        <taxon>Metazoa</taxon>
        <taxon>Ecdysozoa</taxon>
        <taxon>Arthropoda</taxon>
        <taxon>Chelicerata</taxon>
        <taxon>Arachnida</taxon>
        <taxon>Acari</taxon>
        <taxon>Parasitiformes</taxon>
        <taxon>Ixodida</taxon>
        <taxon>Ixodoidea</taxon>
        <taxon>Ixodidae</taxon>
        <taxon>Ixodinae</taxon>
        <taxon>Ixodes</taxon>
    </lineage>
</organism>